<reference evidence="2 3" key="1">
    <citation type="submission" date="2016-06" db="EMBL/GenBank/DDBJ databases">
        <authorList>
            <person name="Kjaerup R.B."/>
            <person name="Dalgaard T.S."/>
            <person name="Juul-Madsen H.R."/>
        </authorList>
    </citation>
    <scope>NUCLEOTIDE SEQUENCE [LARGE SCALE GENOMIC DNA]</scope>
    <source>
        <strain evidence="2 3">DSM 43904</strain>
    </source>
</reference>
<dbReference type="AlphaFoldDB" id="A0A1C5JMF3"/>
<proteinExistence type="predicted"/>
<evidence type="ECO:0000259" key="1">
    <source>
        <dbReference type="Pfam" id="PF08241"/>
    </source>
</evidence>
<feature type="domain" description="Methyltransferase type 11" evidence="1">
    <location>
        <begin position="46"/>
        <end position="137"/>
    </location>
</feature>
<dbReference type="Gene3D" id="3.40.50.150">
    <property type="entry name" value="Vaccinia Virus protein VP39"/>
    <property type="match status" value="1"/>
</dbReference>
<dbReference type="GO" id="GO:0008757">
    <property type="term" value="F:S-adenosylmethionine-dependent methyltransferase activity"/>
    <property type="evidence" value="ECO:0007669"/>
    <property type="project" value="InterPro"/>
</dbReference>
<dbReference type="EMBL" id="LT607750">
    <property type="protein sequence ID" value="SCG71750.1"/>
    <property type="molecule type" value="Genomic_DNA"/>
</dbReference>
<protein>
    <submittedName>
        <fullName evidence="2">Methyltransferase domain-containing protein</fullName>
    </submittedName>
</protein>
<name>A0A1C5JMF3_9ACTN</name>
<dbReference type="CDD" id="cd02440">
    <property type="entry name" value="AdoMet_MTases"/>
    <property type="match status" value="1"/>
</dbReference>
<keyword evidence="2" id="KW-0808">Transferase</keyword>
<evidence type="ECO:0000313" key="2">
    <source>
        <dbReference type="EMBL" id="SCG71750.1"/>
    </source>
</evidence>
<dbReference type="InterPro" id="IPR050508">
    <property type="entry name" value="Methyltransf_Superfamily"/>
</dbReference>
<dbReference type="Proteomes" id="UP000198217">
    <property type="component" value="Chromosome I"/>
</dbReference>
<gene>
    <name evidence="2" type="ORF">GA0070609_4625</name>
</gene>
<dbReference type="InterPro" id="IPR013216">
    <property type="entry name" value="Methyltransf_11"/>
</dbReference>
<organism evidence="2 3">
    <name type="scientific">Micromonospora echinaurantiaca</name>
    <dbReference type="NCBI Taxonomy" id="47857"/>
    <lineage>
        <taxon>Bacteria</taxon>
        <taxon>Bacillati</taxon>
        <taxon>Actinomycetota</taxon>
        <taxon>Actinomycetes</taxon>
        <taxon>Micromonosporales</taxon>
        <taxon>Micromonosporaceae</taxon>
        <taxon>Micromonospora</taxon>
    </lineage>
</organism>
<evidence type="ECO:0000313" key="3">
    <source>
        <dbReference type="Proteomes" id="UP000198217"/>
    </source>
</evidence>
<keyword evidence="2" id="KW-0489">Methyltransferase</keyword>
<dbReference type="GO" id="GO:0032259">
    <property type="term" value="P:methylation"/>
    <property type="evidence" value="ECO:0007669"/>
    <property type="project" value="UniProtKB-KW"/>
</dbReference>
<accession>A0A1C5JMF3</accession>
<dbReference type="InterPro" id="IPR029063">
    <property type="entry name" value="SAM-dependent_MTases_sf"/>
</dbReference>
<keyword evidence="3" id="KW-1185">Reference proteome</keyword>
<dbReference type="Pfam" id="PF08241">
    <property type="entry name" value="Methyltransf_11"/>
    <property type="match status" value="1"/>
</dbReference>
<dbReference type="PANTHER" id="PTHR42912">
    <property type="entry name" value="METHYLTRANSFERASE"/>
    <property type="match status" value="1"/>
</dbReference>
<dbReference type="SUPFAM" id="SSF53335">
    <property type="entry name" value="S-adenosyl-L-methionine-dependent methyltransferases"/>
    <property type="match status" value="1"/>
</dbReference>
<sequence length="253" mass="26536">MAGMSTYDEVHRLIRLLDASDDSLDATALRARSYALLGLTDGAPVVDVGCGTGRAVAELAALGARPVGVDRDPRMIAVARDRQPGADLRVADAAALPLPDGAVLGYRADKVLHDLARPDRALAEARRVLAPGGRIVLVGQDWDAIVVDSGEPALTRAIVQARADGIVSPRAARGYRGLLLDAGFAAPEVEVHTWVRTGEEVLPMLAGLAGPAVAAGVVNRAEAEAWLADQRRRAERDRALVAVPLFVAAASRD</sequence>